<dbReference type="PANTHER" id="PTHR42877:SF4">
    <property type="entry name" value="FAD_NAD(P)-BINDING DOMAIN-CONTAINING PROTEIN-RELATED"/>
    <property type="match status" value="1"/>
</dbReference>
<dbReference type="EMBL" id="CP109535">
    <property type="protein sequence ID" value="WTY97743.1"/>
    <property type="molecule type" value="Genomic_DNA"/>
</dbReference>
<dbReference type="InterPro" id="IPR051209">
    <property type="entry name" value="FAD-bind_Monooxygenase_sf"/>
</dbReference>
<dbReference type="AlphaFoldDB" id="A0AAU3GXT4"/>
<sequence>MAGAGNDSRQEAEVVVIGAGLSGVAAVVALRRAGVESVVVLEKSGRIGGTWRDNTYPGCGCDVPSMLYEYSFAPHPWSRCFAGRSEILGYLETTAATHGVDEAIRYDTEVVNARWEPDAHRWNLETTKGTYAARALIVATGPWHRPRDPEIPGLDAFPGAAFHSARWNHDIDLTGRRVSVVGTGASTVQFLPEIQPKAAHVDVFQGTPQWVLPKPDFAFPDGFHRFLERHPAARRALRGVQHRTQEAIAVPLRHPRLLRPLEAMARHHLRTSVPDRDLRRALSPDYRLGGRRLITSDTYYPALTRPNVRLHPTRAAAVEGSEVVGADGTRAHADVIVLATGYHVGEIPLADRLHGSEGTTLAATPAWAESRRAYLGTSVSGFPNLFLLIGPNLLSGTTAVPTVLEAQLGYVTAALTHLRTRKLAALDVRPDVEEAHHRAVQKALRTTVYSTADSGYYFGRPGINTFSWPWSTGKLLKRLRDFTPDAYTWTPPGGLPAQTRGDRDGSPVARPGLPR</sequence>
<dbReference type="Gene3D" id="3.50.50.60">
    <property type="entry name" value="FAD/NAD(P)-binding domain"/>
    <property type="match status" value="2"/>
</dbReference>
<feature type="region of interest" description="Disordered" evidence="1">
    <location>
        <begin position="490"/>
        <end position="515"/>
    </location>
</feature>
<proteinExistence type="predicted"/>
<accession>A0AAU3GXT4</accession>
<name>A0AAU3GXT4_9ACTN</name>
<evidence type="ECO:0000256" key="1">
    <source>
        <dbReference type="SAM" id="MobiDB-lite"/>
    </source>
</evidence>
<dbReference type="InterPro" id="IPR036188">
    <property type="entry name" value="FAD/NAD-bd_sf"/>
</dbReference>
<gene>
    <name evidence="2" type="ORF">OG626_24065</name>
</gene>
<protein>
    <submittedName>
        <fullName evidence="2">NAD(P)/FAD-dependent oxidoreductase</fullName>
    </submittedName>
</protein>
<organism evidence="2">
    <name type="scientific">Streptomyces sp. NBC_01401</name>
    <dbReference type="NCBI Taxonomy" id="2903854"/>
    <lineage>
        <taxon>Bacteria</taxon>
        <taxon>Bacillati</taxon>
        <taxon>Actinomycetota</taxon>
        <taxon>Actinomycetes</taxon>
        <taxon>Kitasatosporales</taxon>
        <taxon>Streptomycetaceae</taxon>
        <taxon>Streptomyces</taxon>
    </lineage>
</organism>
<dbReference type="Pfam" id="PF13738">
    <property type="entry name" value="Pyr_redox_3"/>
    <property type="match status" value="1"/>
</dbReference>
<dbReference type="PRINTS" id="PR00469">
    <property type="entry name" value="PNDRDTASEII"/>
</dbReference>
<reference evidence="2" key="1">
    <citation type="submission" date="2022-10" db="EMBL/GenBank/DDBJ databases">
        <title>The complete genomes of actinobacterial strains from the NBC collection.</title>
        <authorList>
            <person name="Joergensen T.S."/>
            <person name="Alvarez Arevalo M."/>
            <person name="Sterndorff E.B."/>
            <person name="Faurdal D."/>
            <person name="Vuksanovic O."/>
            <person name="Mourched A.-S."/>
            <person name="Charusanti P."/>
            <person name="Shaw S."/>
            <person name="Blin K."/>
            <person name="Weber T."/>
        </authorList>
    </citation>
    <scope>NUCLEOTIDE SEQUENCE</scope>
    <source>
        <strain evidence="2">NBC_01401</strain>
    </source>
</reference>
<evidence type="ECO:0000313" key="2">
    <source>
        <dbReference type="EMBL" id="WTY97743.1"/>
    </source>
</evidence>
<dbReference type="SUPFAM" id="SSF51905">
    <property type="entry name" value="FAD/NAD(P)-binding domain"/>
    <property type="match status" value="2"/>
</dbReference>
<dbReference type="PANTHER" id="PTHR42877">
    <property type="entry name" value="L-ORNITHINE N(5)-MONOOXYGENASE-RELATED"/>
    <property type="match status" value="1"/>
</dbReference>